<feature type="region of interest" description="Disordered" evidence="10">
    <location>
        <begin position="1"/>
        <end position="27"/>
    </location>
</feature>
<evidence type="ECO:0000256" key="4">
    <source>
        <dbReference type="ARBA" id="ARBA00023015"/>
    </source>
</evidence>
<protein>
    <recommendedName>
        <fullName evidence="3">Transcription initiation factor IIF subunit beta</fullName>
    </recommendedName>
    <alternativeName>
        <fullName evidence="9">TFIIF medium subunit</fullName>
    </alternativeName>
    <alternativeName>
        <fullName evidence="8">TFIIF-beta</fullName>
    </alternativeName>
</protein>
<evidence type="ECO:0000256" key="1">
    <source>
        <dbReference type="ARBA" id="ARBA00004123"/>
    </source>
</evidence>
<dbReference type="STRING" id="1314776.A0A166AXM4"/>
<dbReference type="SUPFAM" id="SSF46785">
    <property type="entry name" value="Winged helix' DNA-binding domain"/>
    <property type="match status" value="1"/>
</dbReference>
<evidence type="ECO:0000256" key="7">
    <source>
        <dbReference type="ARBA" id="ARBA00023242"/>
    </source>
</evidence>
<organism evidence="13 14">
    <name type="scientific">Sistotremastrum suecicum HHB10207 ss-3</name>
    <dbReference type="NCBI Taxonomy" id="1314776"/>
    <lineage>
        <taxon>Eukaryota</taxon>
        <taxon>Fungi</taxon>
        <taxon>Dikarya</taxon>
        <taxon>Basidiomycota</taxon>
        <taxon>Agaricomycotina</taxon>
        <taxon>Agaricomycetes</taxon>
        <taxon>Sistotremastrales</taxon>
        <taxon>Sistotremastraceae</taxon>
        <taxon>Sistotremastrum</taxon>
    </lineage>
</organism>
<feature type="domain" description="TFIIF beta subunit HTH" evidence="11">
    <location>
        <begin position="220"/>
        <end position="283"/>
    </location>
</feature>
<accession>A0A166AXM4</accession>
<dbReference type="InterPro" id="IPR040450">
    <property type="entry name" value="TFIIF_beta_HTH"/>
</dbReference>
<dbReference type="InterPro" id="IPR036388">
    <property type="entry name" value="WH-like_DNA-bd_sf"/>
</dbReference>
<dbReference type="Pfam" id="PF17683">
    <property type="entry name" value="TFIIF_beta_N"/>
    <property type="match status" value="1"/>
</dbReference>
<keyword evidence="14" id="KW-1185">Reference proteome</keyword>
<comment type="similarity">
    <text evidence="2">Belongs to the TFIIF beta subunit family.</text>
</comment>
<dbReference type="InterPro" id="IPR003196">
    <property type="entry name" value="TFIIF_beta"/>
</dbReference>
<dbReference type="AlphaFoldDB" id="A0A166AXM4"/>
<evidence type="ECO:0000256" key="5">
    <source>
        <dbReference type="ARBA" id="ARBA00023125"/>
    </source>
</evidence>
<dbReference type="InterPro" id="IPR036390">
    <property type="entry name" value="WH_DNA-bd_sf"/>
</dbReference>
<evidence type="ECO:0000256" key="2">
    <source>
        <dbReference type="ARBA" id="ARBA00009543"/>
    </source>
</evidence>
<dbReference type="InterPro" id="IPR011039">
    <property type="entry name" value="TFIIF_interaction"/>
</dbReference>
<feature type="compositionally biased region" description="Acidic residues" evidence="10">
    <location>
        <begin position="314"/>
        <end position="334"/>
    </location>
</feature>
<evidence type="ECO:0000259" key="12">
    <source>
        <dbReference type="Pfam" id="PF17683"/>
    </source>
</evidence>
<name>A0A166AXM4_9AGAM</name>
<evidence type="ECO:0000313" key="13">
    <source>
        <dbReference type="EMBL" id="KZT35788.1"/>
    </source>
</evidence>
<evidence type="ECO:0000256" key="9">
    <source>
        <dbReference type="ARBA" id="ARBA00081863"/>
    </source>
</evidence>
<feature type="compositionally biased region" description="Acidic residues" evidence="10">
    <location>
        <begin position="15"/>
        <end position="27"/>
    </location>
</feature>
<evidence type="ECO:0000259" key="11">
    <source>
        <dbReference type="Pfam" id="PF02270"/>
    </source>
</evidence>
<proteinExistence type="inferred from homology"/>
<dbReference type="Proteomes" id="UP000076798">
    <property type="component" value="Unassembled WGS sequence"/>
</dbReference>
<keyword evidence="5" id="KW-0238">DNA-binding</keyword>
<dbReference type="InterPro" id="IPR040504">
    <property type="entry name" value="TFIIF_beta_N"/>
</dbReference>
<dbReference type="CDD" id="cd07980">
    <property type="entry name" value="TFIIF_beta"/>
    <property type="match status" value="1"/>
</dbReference>
<dbReference type="SUPFAM" id="SSF50916">
    <property type="entry name" value="Rap30/74 interaction domains"/>
    <property type="match status" value="1"/>
</dbReference>
<evidence type="ECO:0000256" key="6">
    <source>
        <dbReference type="ARBA" id="ARBA00023163"/>
    </source>
</evidence>
<keyword evidence="4" id="KW-0805">Transcription regulation</keyword>
<comment type="subcellular location">
    <subcellularLocation>
        <location evidence="1">Nucleus</location>
    </subcellularLocation>
</comment>
<reference evidence="13 14" key="1">
    <citation type="journal article" date="2016" name="Mol. Biol. Evol.">
        <title>Comparative Genomics of Early-Diverging Mushroom-Forming Fungi Provides Insights into the Origins of Lignocellulose Decay Capabilities.</title>
        <authorList>
            <person name="Nagy L.G."/>
            <person name="Riley R."/>
            <person name="Tritt A."/>
            <person name="Adam C."/>
            <person name="Daum C."/>
            <person name="Floudas D."/>
            <person name="Sun H."/>
            <person name="Yadav J.S."/>
            <person name="Pangilinan J."/>
            <person name="Larsson K.H."/>
            <person name="Matsuura K."/>
            <person name="Barry K."/>
            <person name="Labutti K."/>
            <person name="Kuo R."/>
            <person name="Ohm R.A."/>
            <person name="Bhattacharya S.S."/>
            <person name="Shirouzu T."/>
            <person name="Yoshinaga Y."/>
            <person name="Martin F.M."/>
            <person name="Grigoriev I.V."/>
            <person name="Hibbett D.S."/>
        </authorList>
    </citation>
    <scope>NUCLEOTIDE SEQUENCE [LARGE SCALE GENOMIC DNA]</scope>
    <source>
        <strain evidence="13 14">HHB10207 ss-3</strain>
    </source>
</reference>
<dbReference type="GO" id="GO:0003677">
    <property type="term" value="F:DNA binding"/>
    <property type="evidence" value="ECO:0007669"/>
    <property type="project" value="UniProtKB-KW"/>
</dbReference>
<sequence>MDDEIQNEERKPFEDEGGMEVDEPDPDEILELAGGDGRIWCVKIPKFLMERWQSVQRANVHLATMRVYNATNNGKTRITLLLPHAERLGQNKAETVGYDTDGLTQEYDLTIVNQAVENQLVVSEKEMDPPKGRARHMHLLGHIQHECHIRPPLNAEYRSTVKSRHVAANTPQRSIIRLEKDGMAGGQGALNKLASGTVQNRSFDNIVKTQKKGKEFERFARMPRDKLLDLLFTLFEEKSSWAFKDMRARTEQPADYLKEVLGGVAVLHRSGELNGQYTLLENFQNRESQNNAIKEEGSSSMPSYPPPGQGTGDGADDDDDEDDEDEDDDMEEVQ</sequence>
<keyword evidence="6" id="KW-0804">Transcription</keyword>
<dbReference type="OrthoDB" id="449280at2759"/>
<evidence type="ECO:0000256" key="10">
    <source>
        <dbReference type="SAM" id="MobiDB-lite"/>
    </source>
</evidence>
<dbReference type="GO" id="GO:0006367">
    <property type="term" value="P:transcription initiation at RNA polymerase II promoter"/>
    <property type="evidence" value="ECO:0007669"/>
    <property type="project" value="InterPro"/>
</dbReference>
<keyword evidence="7" id="KW-0539">Nucleus</keyword>
<dbReference type="Pfam" id="PF02270">
    <property type="entry name" value="TFIIF_beta"/>
    <property type="match status" value="1"/>
</dbReference>
<evidence type="ECO:0000313" key="14">
    <source>
        <dbReference type="Proteomes" id="UP000076798"/>
    </source>
</evidence>
<gene>
    <name evidence="13" type="ORF">SISSUDRAFT_1130866</name>
</gene>
<feature type="region of interest" description="Disordered" evidence="10">
    <location>
        <begin position="284"/>
        <end position="334"/>
    </location>
</feature>
<evidence type="ECO:0000256" key="3">
    <source>
        <dbReference type="ARBA" id="ARBA00021453"/>
    </source>
</evidence>
<dbReference type="FunFam" id="1.10.10.10:FF:000035">
    <property type="entry name" value="General transcription factor IIF subunit 2"/>
    <property type="match status" value="1"/>
</dbReference>
<feature type="domain" description="TFIIF beta subunit N-terminal" evidence="12">
    <location>
        <begin position="38"/>
        <end position="132"/>
    </location>
</feature>
<dbReference type="PANTHER" id="PTHR10445">
    <property type="entry name" value="GENERAL TRANSCRIPTION FACTOR IIF SUBUNIT 2"/>
    <property type="match status" value="1"/>
</dbReference>
<evidence type="ECO:0000256" key="8">
    <source>
        <dbReference type="ARBA" id="ARBA00081473"/>
    </source>
</evidence>
<dbReference type="Gene3D" id="1.10.10.10">
    <property type="entry name" value="Winged helix-like DNA-binding domain superfamily/Winged helix DNA-binding domain"/>
    <property type="match status" value="1"/>
</dbReference>
<dbReference type="EMBL" id="KV428128">
    <property type="protein sequence ID" value="KZT35788.1"/>
    <property type="molecule type" value="Genomic_DNA"/>
</dbReference>
<dbReference type="GO" id="GO:0005674">
    <property type="term" value="C:transcription factor TFIIF complex"/>
    <property type="evidence" value="ECO:0007669"/>
    <property type="project" value="InterPro"/>
</dbReference>
<dbReference type="PANTHER" id="PTHR10445:SF0">
    <property type="entry name" value="GENERAL TRANSCRIPTION FACTOR IIF SUBUNIT 2"/>
    <property type="match status" value="1"/>
</dbReference>